<dbReference type="InterPro" id="IPR025723">
    <property type="entry name" value="ArsA/GET3_ATPase-like"/>
</dbReference>
<reference evidence="3" key="1">
    <citation type="submission" date="2021-01" db="EMBL/GenBank/DDBJ databases">
        <authorList>
            <person name="Corre E."/>
            <person name="Pelletier E."/>
            <person name="Niang G."/>
            <person name="Scheremetjew M."/>
            <person name="Finn R."/>
            <person name="Kale V."/>
            <person name="Holt S."/>
            <person name="Cochrane G."/>
            <person name="Meng A."/>
            <person name="Brown T."/>
            <person name="Cohen L."/>
        </authorList>
    </citation>
    <scope>NUCLEOTIDE SEQUENCE</scope>
    <source>
        <strain evidence="3">CCMP1510</strain>
    </source>
</reference>
<gene>
    <name evidence="3" type="ORF">ALAG00032_LOCUS14317</name>
</gene>
<dbReference type="GO" id="GO:0005524">
    <property type="term" value="F:ATP binding"/>
    <property type="evidence" value="ECO:0007669"/>
    <property type="project" value="InterPro"/>
</dbReference>
<keyword evidence="1" id="KW-0732">Signal</keyword>
<proteinExistence type="predicted"/>
<dbReference type="PANTHER" id="PTHR10803">
    <property type="entry name" value="ARSENICAL PUMP-DRIVING ATPASE ARSENITE-TRANSLOCATING ATPASE"/>
    <property type="match status" value="1"/>
</dbReference>
<dbReference type="Gene3D" id="3.40.50.300">
    <property type="entry name" value="P-loop containing nucleotide triphosphate hydrolases"/>
    <property type="match status" value="2"/>
</dbReference>
<dbReference type="SUPFAM" id="SSF52540">
    <property type="entry name" value="P-loop containing nucleoside triphosphate hydrolases"/>
    <property type="match status" value="2"/>
</dbReference>
<feature type="signal peptide" evidence="1">
    <location>
        <begin position="1"/>
        <end position="16"/>
    </location>
</feature>
<feature type="chain" id="PRO_5030857721" description="ArsA/GET3 Anion-transporting ATPase-like domain-containing protein" evidence="1">
    <location>
        <begin position="17"/>
        <end position="708"/>
    </location>
</feature>
<feature type="domain" description="ArsA/GET3 Anion-transporting ATPase-like" evidence="2">
    <location>
        <begin position="47"/>
        <end position="364"/>
    </location>
</feature>
<accession>A0A7S3K5M6</accession>
<protein>
    <recommendedName>
        <fullName evidence="2">ArsA/GET3 Anion-transporting ATPase-like domain-containing protein</fullName>
    </recommendedName>
</protein>
<dbReference type="GO" id="GO:0071816">
    <property type="term" value="P:tail-anchored membrane protein insertion into ER membrane"/>
    <property type="evidence" value="ECO:0007669"/>
    <property type="project" value="TreeGrafter"/>
</dbReference>
<evidence type="ECO:0000259" key="2">
    <source>
        <dbReference type="Pfam" id="PF02374"/>
    </source>
</evidence>
<evidence type="ECO:0000256" key="1">
    <source>
        <dbReference type="SAM" id="SignalP"/>
    </source>
</evidence>
<dbReference type="InterPro" id="IPR016300">
    <property type="entry name" value="ATPase_ArsA/GET3"/>
</dbReference>
<dbReference type="GO" id="GO:0043529">
    <property type="term" value="C:GET complex"/>
    <property type="evidence" value="ECO:0007669"/>
    <property type="project" value="TreeGrafter"/>
</dbReference>
<dbReference type="GO" id="GO:0016887">
    <property type="term" value="F:ATP hydrolysis activity"/>
    <property type="evidence" value="ECO:0007669"/>
    <property type="project" value="InterPro"/>
</dbReference>
<sequence>MLSKMLLLLLLSIVRCLRPLVVRQRHRSNIVVKSQEESVGLELRGGTKFVFVGGKGGVGKTSTSCAIGLQLAERGEKVLIVSTDPAHSVIDALLAEDRPHKSSGEPTEVYSEVPCLYAMEVDTELAMDSWRDALDALDVASIGKRYGSLAAEAAKGVGLSELKALASNPPPGIDELVGLAQVLKYRDEYDRIIIDTAPTGHALRLLALPEFGKTFLDSLYALKDSVAKLANMAGGALGTGAVAQDIDRALIKLDQVRTKVTQVRALLKNKDLVEFIAVALPTTLAALETERLVAHLESGIIRSLIVNKVCTSFTSSQARLLAKNQRQCITELKNKFHQQPNTLNVITVPFITDAELVGPDALRYLLTSTHLNAILTDLPSPQNQISSLLVVGGKGGVGKSTLAATLAVAKADQGFKTVLVSTDPAHSIGDALALDVVSPGILTPVLPNLDILEIDADAAALEAKQLLADAAFTALENRNQDTTGIAALVDALETPPPGVDELVALLKVLDLLRDKNIDTVVLDTAPTGHTLRLLQLPDLLDEFADKAIAARTKIKANPLLRAALKAVGVDISDVNMENGLAQDDDKLRDLQDRAFAMDAILHDPNRAEFIMVAAPNALSVAETLRLRSALQEQGIPHKRLLVNGLVDDNDDAIAAFANSLQHTQRSALTRLNSLAKSYDLRLTIVPQFDTDLTGRFGLMALGAVLFNP</sequence>
<dbReference type="AlphaFoldDB" id="A0A7S3K5M6"/>
<dbReference type="InterPro" id="IPR027417">
    <property type="entry name" value="P-loop_NTPase"/>
</dbReference>
<dbReference type="CDD" id="cd02035">
    <property type="entry name" value="ArsA"/>
    <property type="match status" value="2"/>
</dbReference>
<name>A0A7S3K5M6_9STRA</name>
<evidence type="ECO:0000313" key="3">
    <source>
        <dbReference type="EMBL" id="CAE0373516.1"/>
    </source>
</evidence>
<dbReference type="NCBIfam" id="TIGR00345">
    <property type="entry name" value="GET3_arsA_TRC40"/>
    <property type="match status" value="2"/>
</dbReference>
<dbReference type="PANTHER" id="PTHR10803:SF0">
    <property type="entry name" value="ATPASE GET3B"/>
    <property type="match status" value="1"/>
</dbReference>
<feature type="domain" description="ArsA/GET3 Anion-transporting ATPase-like" evidence="2">
    <location>
        <begin position="388"/>
        <end position="705"/>
    </location>
</feature>
<dbReference type="Pfam" id="PF02374">
    <property type="entry name" value="ArsA_ATPase"/>
    <property type="match status" value="2"/>
</dbReference>
<dbReference type="EMBL" id="HBIJ01022014">
    <property type="protein sequence ID" value="CAE0373516.1"/>
    <property type="molecule type" value="Transcribed_RNA"/>
</dbReference>
<organism evidence="3">
    <name type="scientific">Aureoumbra lagunensis</name>
    <dbReference type="NCBI Taxonomy" id="44058"/>
    <lineage>
        <taxon>Eukaryota</taxon>
        <taxon>Sar</taxon>
        <taxon>Stramenopiles</taxon>
        <taxon>Ochrophyta</taxon>
        <taxon>Pelagophyceae</taxon>
        <taxon>Pelagomonadales</taxon>
        <taxon>Aureoumbra</taxon>
    </lineage>
</organism>